<name>A0AAU7QDQ2_9GAMM</name>
<dbReference type="PANTHER" id="PTHR10655:SF17">
    <property type="entry name" value="LYSOPHOSPHOLIPASE-LIKE PROTEIN 1"/>
    <property type="match status" value="1"/>
</dbReference>
<dbReference type="SUPFAM" id="SSF53474">
    <property type="entry name" value="alpha/beta-Hydrolases"/>
    <property type="match status" value="1"/>
</dbReference>
<dbReference type="Gene3D" id="3.40.50.1820">
    <property type="entry name" value="alpha/beta hydrolase"/>
    <property type="match status" value="1"/>
</dbReference>
<sequence length="204" mass="21409">MKQSLVVFLHGVGSNGSDLAPLGDMWRQTLPDTRFAAPDAPTPFDMGPGYQWFSLKGITQDNRPQRVLAARTDFDELISGLMAEQGMAENPERVVLAGFSQGSIMALDAVASGRWPFAAVVAFSGRLSSPLPLTPACKTPVLLIHGADDAVIPSWESERAGTTLQASGMSATAAVLPGLGHGISGEGVQMAGRFIARALAATFK</sequence>
<protein>
    <submittedName>
        <fullName evidence="4">Prolyl oligopeptidase family serine peptidase</fullName>
    </submittedName>
</protein>
<dbReference type="PANTHER" id="PTHR10655">
    <property type="entry name" value="LYSOPHOSPHOLIPASE-RELATED"/>
    <property type="match status" value="1"/>
</dbReference>
<dbReference type="InterPro" id="IPR029058">
    <property type="entry name" value="AB_hydrolase_fold"/>
</dbReference>
<proteinExistence type="inferred from homology"/>
<accession>A0AAU7QDQ2</accession>
<reference evidence="4" key="1">
    <citation type="submission" date="2024-06" db="EMBL/GenBank/DDBJ databases">
        <authorList>
            <person name="Coelho C."/>
            <person name="Bento M."/>
            <person name="Garcia E."/>
            <person name="Camelo A."/>
            <person name="Brandao I."/>
            <person name="Espirito Santo C."/>
            <person name="Trovao J."/>
            <person name="Verissimo A."/>
            <person name="Costa J."/>
            <person name="Tiago I."/>
        </authorList>
    </citation>
    <scope>NUCLEOTIDE SEQUENCE</scope>
    <source>
        <strain evidence="4">KWT182</strain>
    </source>
</reference>
<evidence type="ECO:0000256" key="2">
    <source>
        <dbReference type="ARBA" id="ARBA00022801"/>
    </source>
</evidence>
<dbReference type="InterPro" id="IPR050565">
    <property type="entry name" value="LYPA1-2/EST-like"/>
</dbReference>
<dbReference type="Pfam" id="PF02230">
    <property type="entry name" value="Abhydrolase_2"/>
    <property type="match status" value="1"/>
</dbReference>
<evidence type="ECO:0000256" key="1">
    <source>
        <dbReference type="ARBA" id="ARBA00006499"/>
    </source>
</evidence>
<dbReference type="EMBL" id="CP157947">
    <property type="protein sequence ID" value="XBS71179.1"/>
    <property type="molecule type" value="Genomic_DNA"/>
</dbReference>
<evidence type="ECO:0000259" key="3">
    <source>
        <dbReference type="Pfam" id="PF02230"/>
    </source>
</evidence>
<keyword evidence="2" id="KW-0378">Hydrolase</keyword>
<gene>
    <name evidence="4" type="ORF">ABK905_09560</name>
</gene>
<comment type="similarity">
    <text evidence="1">Belongs to the AB hydrolase superfamily. AB hydrolase 2 family.</text>
</comment>
<feature type="domain" description="Phospholipase/carboxylesterase/thioesterase" evidence="3">
    <location>
        <begin position="3"/>
        <end position="196"/>
    </location>
</feature>
<dbReference type="InterPro" id="IPR003140">
    <property type="entry name" value="PLipase/COase/thioEstase"/>
</dbReference>
<evidence type="ECO:0000313" key="4">
    <source>
        <dbReference type="EMBL" id="XBS71179.1"/>
    </source>
</evidence>
<organism evidence="4">
    <name type="scientific">Acerihabitans sp. KWT182</name>
    <dbReference type="NCBI Taxonomy" id="3157919"/>
    <lineage>
        <taxon>Bacteria</taxon>
        <taxon>Pseudomonadati</taxon>
        <taxon>Pseudomonadota</taxon>
        <taxon>Gammaproteobacteria</taxon>
        <taxon>Enterobacterales</taxon>
        <taxon>Pectobacteriaceae</taxon>
        <taxon>Acerihabitans</taxon>
    </lineage>
</organism>
<dbReference type="AlphaFoldDB" id="A0AAU7QDQ2"/>
<dbReference type="GO" id="GO:0016787">
    <property type="term" value="F:hydrolase activity"/>
    <property type="evidence" value="ECO:0007669"/>
    <property type="project" value="UniProtKB-KW"/>
</dbReference>